<keyword evidence="2" id="KW-1185">Reference proteome</keyword>
<dbReference type="EMBL" id="LVVL01000004">
    <property type="protein sequence ID" value="OAN13876.1"/>
    <property type="molecule type" value="Genomic_DNA"/>
</dbReference>
<evidence type="ECO:0000313" key="2">
    <source>
        <dbReference type="Proteomes" id="UP000078447"/>
    </source>
</evidence>
<gene>
    <name evidence="1" type="ORF">A3783_16400</name>
</gene>
<organism evidence="1 2">
    <name type="scientific">Exiguobacterium undae</name>
    <dbReference type="NCBI Taxonomy" id="169177"/>
    <lineage>
        <taxon>Bacteria</taxon>
        <taxon>Bacillati</taxon>
        <taxon>Bacillota</taxon>
        <taxon>Bacilli</taxon>
        <taxon>Bacillales</taxon>
        <taxon>Bacillales Family XII. Incertae Sedis</taxon>
        <taxon>Exiguobacterium</taxon>
    </lineage>
</organism>
<evidence type="ECO:0000313" key="1">
    <source>
        <dbReference type="EMBL" id="OAN13876.1"/>
    </source>
</evidence>
<dbReference type="RefSeq" id="WP_028105301.1">
    <property type="nucleotide sequence ID" value="NZ_LVVL01000004.1"/>
</dbReference>
<dbReference type="Proteomes" id="UP000078447">
    <property type="component" value="Unassembled WGS sequence"/>
</dbReference>
<sequence>MITPNILSNREYLKIQSTAFDISDAVRMANELDVDNKEKAEARIQVYLSAWNKEDIKDLLVWIMNRESNLEYYLKTLDGSSELAKQTTLEIQGTEELHEKVNEAREHLPEIVW</sequence>
<proteinExistence type="predicted"/>
<accession>A0ABX2V7T8</accession>
<reference evidence="1 2" key="1">
    <citation type="submission" date="2016-03" db="EMBL/GenBank/DDBJ databases">
        <authorList>
            <person name="Cho S.-Y."/>
            <person name="Lim S."/>
            <person name="Kim H."/>
            <person name="Soh E.H."/>
            <person name="Moon J.S."/>
        </authorList>
    </citation>
    <scope>NUCLEOTIDE SEQUENCE [LARGE SCALE GENOMIC DNA]</scope>
    <source>
        <strain evidence="1 2">KCTC 3810</strain>
    </source>
</reference>
<comment type="caution">
    <text evidence="1">The sequence shown here is derived from an EMBL/GenBank/DDBJ whole genome shotgun (WGS) entry which is preliminary data.</text>
</comment>
<name>A0ABX2V7T8_9BACL</name>
<protein>
    <submittedName>
        <fullName evidence="1">Uncharacterized protein</fullName>
    </submittedName>
</protein>